<evidence type="ECO:0000313" key="1">
    <source>
        <dbReference type="EMBL" id="MEV4284044.1"/>
    </source>
</evidence>
<accession>A0ABV3GUW2</accession>
<organism evidence="1 2">
    <name type="scientific">Nonomuraea bangladeshensis</name>
    <dbReference type="NCBI Taxonomy" id="404385"/>
    <lineage>
        <taxon>Bacteria</taxon>
        <taxon>Bacillati</taxon>
        <taxon>Actinomycetota</taxon>
        <taxon>Actinomycetes</taxon>
        <taxon>Streptosporangiales</taxon>
        <taxon>Streptosporangiaceae</taxon>
        <taxon>Nonomuraea</taxon>
    </lineage>
</organism>
<gene>
    <name evidence="1" type="ORF">AB0K40_00925</name>
</gene>
<sequence length="323" mass="35984">MSSFVAAYKASDFPPGIVPYGNVYFSSGDLAHALFTTGRAPGDTARHGLASVWEWLHRVSLIPAYLRSRPANNRVVRSSLANALDRSEKVAVSYAIGQAMTQIFSEHILQIPFLMHIDRYATRYGIAFTGKKRPDLFGLHPPGDWVVAESKGRSGSMESDLRQKLIDQKRSVRSIKGVPPSLAYGCVASFPRNQWGTGSLRLDLFDPVEDEVGAVDIPADIDSFILAYYEPFMAAISAGDSGADLDSTNAYFANFTQFRMRFGVIRPVYERIHRAQNGEISGLFGEIAQILQNRFEYSEYTFLDGSIVETDWSDSFALSDWEY</sequence>
<dbReference type="RefSeq" id="WP_364444155.1">
    <property type="nucleotide sequence ID" value="NZ_JBFARM010000001.1"/>
</dbReference>
<evidence type="ECO:0000313" key="2">
    <source>
        <dbReference type="Proteomes" id="UP001552427"/>
    </source>
</evidence>
<dbReference type="Proteomes" id="UP001552427">
    <property type="component" value="Unassembled WGS sequence"/>
</dbReference>
<proteinExistence type="predicted"/>
<comment type="caution">
    <text evidence="1">The sequence shown here is derived from an EMBL/GenBank/DDBJ whole genome shotgun (WGS) entry which is preliminary data.</text>
</comment>
<keyword evidence="2" id="KW-1185">Reference proteome</keyword>
<protein>
    <submittedName>
        <fullName evidence="1">Uncharacterized protein</fullName>
    </submittedName>
</protein>
<reference evidence="1 2" key="1">
    <citation type="submission" date="2024-06" db="EMBL/GenBank/DDBJ databases">
        <title>The Natural Products Discovery Center: Release of the First 8490 Sequenced Strains for Exploring Actinobacteria Biosynthetic Diversity.</title>
        <authorList>
            <person name="Kalkreuter E."/>
            <person name="Kautsar S.A."/>
            <person name="Yang D."/>
            <person name="Bader C.D."/>
            <person name="Teijaro C.N."/>
            <person name="Fluegel L."/>
            <person name="Davis C.M."/>
            <person name="Simpson J.R."/>
            <person name="Lauterbach L."/>
            <person name="Steele A.D."/>
            <person name="Gui C."/>
            <person name="Meng S."/>
            <person name="Li G."/>
            <person name="Viehrig K."/>
            <person name="Ye F."/>
            <person name="Su P."/>
            <person name="Kiefer A.F."/>
            <person name="Nichols A."/>
            <person name="Cepeda A.J."/>
            <person name="Yan W."/>
            <person name="Fan B."/>
            <person name="Jiang Y."/>
            <person name="Adhikari A."/>
            <person name="Zheng C.-J."/>
            <person name="Schuster L."/>
            <person name="Cowan T.M."/>
            <person name="Smanski M.J."/>
            <person name="Chevrette M.G."/>
            <person name="De Carvalho L.P.S."/>
            <person name="Shen B."/>
        </authorList>
    </citation>
    <scope>NUCLEOTIDE SEQUENCE [LARGE SCALE GENOMIC DNA]</scope>
    <source>
        <strain evidence="1 2">NPDC049574</strain>
    </source>
</reference>
<dbReference type="EMBL" id="JBFARM010000001">
    <property type="protein sequence ID" value="MEV4284044.1"/>
    <property type="molecule type" value="Genomic_DNA"/>
</dbReference>
<name>A0ABV3GUW2_9ACTN</name>